<accession>A0A3M7Q751</accession>
<organism evidence="1 2">
    <name type="scientific">Brachionus plicatilis</name>
    <name type="common">Marine rotifer</name>
    <name type="synonym">Brachionus muelleri</name>
    <dbReference type="NCBI Taxonomy" id="10195"/>
    <lineage>
        <taxon>Eukaryota</taxon>
        <taxon>Metazoa</taxon>
        <taxon>Spiralia</taxon>
        <taxon>Gnathifera</taxon>
        <taxon>Rotifera</taxon>
        <taxon>Eurotatoria</taxon>
        <taxon>Monogononta</taxon>
        <taxon>Pseudotrocha</taxon>
        <taxon>Ploima</taxon>
        <taxon>Brachionidae</taxon>
        <taxon>Brachionus</taxon>
    </lineage>
</organism>
<dbReference type="Proteomes" id="UP000276133">
    <property type="component" value="Unassembled WGS sequence"/>
</dbReference>
<evidence type="ECO:0000313" key="2">
    <source>
        <dbReference type="Proteomes" id="UP000276133"/>
    </source>
</evidence>
<gene>
    <name evidence="1" type="ORF">BpHYR1_044735</name>
</gene>
<name>A0A3M7Q751_BRAPC</name>
<dbReference type="AlphaFoldDB" id="A0A3M7Q751"/>
<sequence>MRTNDLTSKIAQSLMEKQYYFFLINIRTFHILLYRTKKDSSKIKFSREIMFLCYSYADNIRKYLLEYPGELDASTRLKRKLDFETNLKFLPLSKTYNLGMRDKYNGG</sequence>
<protein>
    <submittedName>
        <fullName evidence="1">Uncharacterized protein</fullName>
    </submittedName>
</protein>
<proteinExistence type="predicted"/>
<dbReference type="EMBL" id="REGN01007131">
    <property type="protein sequence ID" value="RNA07193.1"/>
    <property type="molecule type" value="Genomic_DNA"/>
</dbReference>
<reference evidence="1 2" key="1">
    <citation type="journal article" date="2018" name="Sci. Rep.">
        <title>Genomic signatures of local adaptation to the degree of environmental predictability in rotifers.</title>
        <authorList>
            <person name="Franch-Gras L."/>
            <person name="Hahn C."/>
            <person name="Garcia-Roger E.M."/>
            <person name="Carmona M.J."/>
            <person name="Serra M."/>
            <person name="Gomez A."/>
        </authorList>
    </citation>
    <scope>NUCLEOTIDE SEQUENCE [LARGE SCALE GENOMIC DNA]</scope>
    <source>
        <strain evidence="1">HYR1</strain>
    </source>
</reference>
<evidence type="ECO:0000313" key="1">
    <source>
        <dbReference type="EMBL" id="RNA07193.1"/>
    </source>
</evidence>
<keyword evidence="2" id="KW-1185">Reference proteome</keyword>
<comment type="caution">
    <text evidence="1">The sequence shown here is derived from an EMBL/GenBank/DDBJ whole genome shotgun (WGS) entry which is preliminary data.</text>
</comment>